<evidence type="ECO:0000313" key="1">
    <source>
        <dbReference type="EMBL" id="KAE8938644.1"/>
    </source>
</evidence>
<dbReference type="EMBL" id="QXFW01000452">
    <property type="protein sequence ID" value="KAE9011785.1"/>
    <property type="molecule type" value="Genomic_DNA"/>
</dbReference>
<dbReference type="AlphaFoldDB" id="A0A6A4A3L0"/>
<evidence type="ECO:0000313" key="2">
    <source>
        <dbReference type="EMBL" id="KAE9011785.1"/>
    </source>
</evidence>
<gene>
    <name evidence="7" type="ORF">PF001_g10029</name>
    <name evidence="6" type="ORF">PF002_g6412</name>
    <name evidence="5" type="ORF">PF005_g10515</name>
    <name evidence="4" type="ORF">PF006_g7303</name>
    <name evidence="1" type="ORF">PF009_g11481</name>
    <name evidence="3" type="ORF">PF010_g11294</name>
    <name evidence="2" type="ORF">PF011_g9213</name>
</gene>
<name>A0A6A4A3L0_9STRA</name>
<evidence type="ECO:0000313" key="3">
    <source>
        <dbReference type="EMBL" id="KAE9110107.1"/>
    </source>
</evidence>
<evidence type="ECO:0000313" key="4">
    <source>
        <dbReference type="EMBL" id="KAE9148072.1"/>
    </source>
</evidence>
<dbReference type="Proteomes" id="UP000440367">
    <property type="component" value="Unassembled WGS sequence"/>
</dbReference>
<evidence type="ECO:0000313" key="11">
    <source>
        <dbReference type="Proteomes" id="UP000440367"/>
    </source>
</evidence>
<evidence type="ECO:0000313" key="7">
    <source>
        <dbReference type="EMBL" id="KAE9310780.1"/>
    </source>
</evidence>
<dbReference type="Proteomes" id="UP000437068">
    <property type="component" value="Unassembled WGS sequence"/>
</dbReference>
<evidence type="ECO:0000313" key="14">
    <source>
        <dbReference type="Proteomes" id="UP000488956"/>
    </source>
</evidence>
<accession>A0A6A4A3L0</accession>
<keyword evidence="9" id="KW-1185">Reference proteome</keyword>
<evidence type="ECO:0000313" key="13">
    <source>
        <dbReference type="Proteomes" id="UP000460718"/>
    </source>
</evidence>
<sequence length="31" mass="3611">MKKEYMFVGVRSPSYPSPLPMRIMIKLEPGK</sequence>
<dbReference type="EMBL" id="QXGF01000544">
    <property type="protein sequence ID" value="KAE8938644.1"/>
    <property type="molecule type" value="Genomic_DNA"/>
</dbReference>
<proteinExistence type="predicted"/>
<reference evidence="8 9" key="1">
    <citation type="submission" date="2018-08" db="EMBL/GenBank/DDBJ databases">
        <title>Genomic investigation of the strawberry pathogen Phytophthora fragariae indicates pathogenicity is determined by transcriptional variation in three key races.</title>
        <authorList>
            <person name="Adams T.M."/>
            <person name="Armitage A.D."/>
            <person name="Sobczyk M.K."/>
            <person name="Bates H.J."/>
            <person name="Dunwell J.M."/>
            <person name="Nellist C.F."/>
            <person name="Harrison R.J."/>
        </authorList>
    </citation>
    <scope>NUCLEOTIDE SEQUENCE [LARGE SCALE GENOMIC DNA]</scope>
    <source>
        <strain evidence="7 10">A4</strain>
        <strain evidence="6 11">BC-1</strain>
        <strain evidence="5 9">NOV-27</strain>
        <strain evidence="4 12">NOV-5</strain>
        <strain evidence="1 8">NOV-9</strain>
        <strain evidence="3 14">ONT-3</strain>
        <strain evidence="2 13">SCRP245</strain>
    </source>
</reference>
<dbReference type="Proteomes" id="UP000460718">
    <property type="component" value="Unassembled WGS sequence"/>
</dbReference>
<dbReference type="EMBL" id="QXGB01000501">
    <property type="protein sequence ID" value="KAE9212639.1"/>
    <property type="molecule type" value="Genomic_DNA"/>
</dbReference>
<evidence type="ECO:0000313" key="9">
    <source>
        <dbReference type="Proteomes" id="UP000433483"/>
    </source>
</evidence>
<organism evidence="6 11">
    <name type="scientific">Phytophthora fragariae</name>
    <dbReference type="NCBI Taxonomy" id="53985"/>
    <lineage>
        <taxon>Eukaryota</taxon>
        <taxon>Sar</taxon>
        <taxon>Stramenopiles</taxon>
        <taxon>Oomycota</taxon>
        <taxon>Peronosporomycetes</taxon>
        <taxon>Peronosporales</taxon>
        <taxon>Peronosporaceae</taxon>
        <taxon>Phytophthora</taxon>
    </lineage>
</organism>
<dbReference type="EMBL" id="QXGE01000497">
    <property type="protein sequence ID" value="KAE9310780.1"/>
    <property type="molecule type" value="Genomic_DNA"/>
</dbReference>
<evidence type="ECO:0000313" key="8">
    <source>
        <dbReference type="Proteomes" id="UP000429523"/>
    </source>
</evidence>
<dbReference type="Proteomes" id="UP000440732">
    <property type="component" value="Unassembled WGS sequence"/>
</dbReference>
<evidence type="ECO:0000313" key="12">
    <source>
        <dbReference type="Proteomes" id="UP000440732"/>
    </source>
</evidence>
<evidence type="ECO:0000313" key="5">
    <source>
        <dbReference type="EMBL" id="KAE9212639.1"/>
    </source>
</evidence>
<comment type="caution">
    <text evidence="6">The sequence shown here is derived from an EMBL/GenBank/DDBJ whole genome shotgun (WGS) entry which is preliminary data.</text>
</comment>
<dbReference type="Proteomes" id="UP000433483">
    <property type="component" value="Unassembled WGS sequence"/>
</dbReference>
<evidence type="ECO:0000313" key="10">
    <source>
        <dbReference type="Proteomes" id="UP000437068"/>
    </source>
</evidence>
<dbReference type="Proteomes" id="UP000488956">
    <property type="component" value="Unassembled WGS sequence"/>
</dbReference>
<dbReference type="EMBL" id="QXGD01000222">
    <property type="protein sequence ID" value="KAE9247177.1"/>
    <property type="molecule type" value="Genomic_DNA"/>
</dbReference>
<dbReference type="Proteomes" id="UP000429523">
    <property type="component" value="Unassembled WGS sequence"/>
</dbReference>
<protein>
    <submittedName>
        <fullName evidence="6">Uncharacterized protein</fullName>
    </submittedName>
</protein>
<dbReference type="EMBL" id="QXFX01000594">
    <property type="protein sequence ID" value="KAE9110107.1"/>
    <property type="molecule type" value="Genomic_DNA"/>
</dbReference>
<evidence type="ECO:0000313" key="6">
    <source>
        <dbReference type="EMBL" id="KAE9247177.1"/>
    </source>
</evidence>
<dbReference type="EMBL" id="QXGA01000310">
    <property type="protein sequence ID" value="KAE9148072.1"/>
    <property type="molecule type" value="Genomic_DNA"/>
</dbReference>